<dbReference type="GeneID" id="37056617"/>
<dbReference type="AlphaFoldDB" id="A0A317VXV2"/>
<feature type="domain" description="Pyridoxamine 5'-phosphate oxidase Alr4036 family FMN-binding" evidence="2">
    <location>
        <begin position="51"/>
        <end position="170"/>
    </location>
</feature>
<evidence type="ECO:0000313" key="4">
    <source>
        <dbReference type="Proteomes" id="UP000246171"/>
    </source>
</evidence>
<organism evidence="3 4">
    <name type="scientific">Aspergillus eucalypticola (strain CBS 122712 / IBT 29274)</name>
    <dbReference type="NCBI Taxonomy" id="1448314"/>
    <lineage>
        <taxon>Eukaryota</taxon>
        <taxon>Fungi</taxon>
        <taxon>Dikarya</taxon>
        <taxon>Ascomycota</taxon>
        <taxon>Pezizomycotina</taxon>
        <taxon>Eurotiomycetes</taxon>
        <taxon>Eurotiomycetidae</taxon>
        <taxon>Eurotiales</taxon>
        <taxon>Aspergillaceae</taxon>
        <taxon>Aspergillus</taxon>
        <taxon>Aspergillus subgen. Circumdati</taxon>
    </lineage>
</organism>
<accession>A0A317VXV2</accession>
<dbReference type="RefSeq" id="XP_025390168.1">
    <property type="nucleotide sequence ID" value="XM_025534655.1"/>
</dbReference>
<protein>
    <recommendedName>
        <fullName evidence="2">Pyridoxamine 5'-phosphate oxidase Alr4036 family FMN-binding domain-containing protein</fullName>
    </recommendedName>
</protein>
<gene>
    <name evidence="3" type="ORF">BO83DRAFT_415696</name>
</gene>
<dbReference type="PANTHER" id="PTHR28243:SF1">
    <property type="entry name" value="PYRIDOXAMINE 5'-PHOSPHATE OXIDASE ALR4036 FAMILY FMN-BINDING DOMAIN-CONTAINING PROTEIN"/>
    <property type="match status" value="1"/>
</dbReference>
<dbReference type="Proteomes" id="UP000246171">
    <property type="component" value="Unassembled WGS sequence"/>
</dbReference>
<comment type="caution">
    <text evidence="3">The sequence shown here is derived from an EMBL/GenBank/DDBJ whole genome shotgun (WGS) entry which is preliminary data.</text>
</comment>
<dbReference type="Gene3D" id="2.30.110.10">
    <property type="entry name" value="Electron Transport, Fmn-binding Protein, Chain A"/>
    <property type="match status" value="1"/>
</dbReference>
<dbReference type="VEuPathDB" id="FungiDB:BO83DRAFT_415696"/>
<dbReference type="InterPro" id="IPR012349">
    <property type="entry name" value="Split_barrel_FMN-bd"/>
</dbReference>
<dbReference type="Pfam" id="PF12766">
    <property type="entry name" value="Pyridox_oxase_2"/>
    <property type="match status" value="1"/>
</dbReference>
<evidence type="ECO:0000313" key="3">
    <source>
        <dbReference type="EMBL" id="PWY77787.1"/>
    </source>
</evidence>
<keyword evidence="4" id="KW-1185">Reference proteome</keyword>
<evidence type="ECO:0000259" key="2">
    <source>
        <dbReference type="Pfam" id="PF12766"/>
    </source>
</evidence>
<dbReference type="OrthoDB" id="5394411at2759"/>
<dbReference type="EMBL" id="MSFU01000007">
    <property type="protein sequence ID" value="PWY77787.1"/>
    <property type="molecule type" value="Genomic_DNA"/>
</dbReference>
<sequence length="296" mass="33127">MTPPPPPSSPLPSSHSLTLNTIINPIQSNPIQSLNPISIPSSYPKNAPKSSPYLPLLTTHLTSSPTSTSITLTTLSCPPLSPAPFPRSRTVEFRGFFPTLNLHPTAIQSLKDQHIGLNPDIYESEMLALTTDKRMEKVKELESSGGVVEAVFWLREVGNMWRVRGKACIIGGEGEKEVEGRGFVEKGLRKVRDGEGWSWERQVDMYFANHSPGMRGTFKNPPPGTPRNQDPGHPELKLGQKVEDLKDKVARENFRVVVIRPEEVERLDVNDPSNPIRTRWTAVRDGEEWEEVDLWP</sequence>
<proteinExistence type="predicted"/>
<name>A0A317VXV2_ASPEC</name>
<reference evidence="3" key="1">
    <citation type="submission" date="2016-12" db="EMBL/GenBank/DDBJ databases">
        <title>The genomes of Aspergillus section Nigri reveals drivers in fungal speciation.</title>
        <authorList>
            <consortium name="DOE Joint Genome Institute"/>
            <person name="Vesth T.C."/>
            <person name="Nybo J."/>
            <person name="Theobald S."/>
            <person name="Brandl J."/>
            <person name="Frisvad J.C."/>
            <person name="Nielsen K.F."/>
            <person name="Lyhne E.K."/>
            <person name="Kogle M.E."/>
            <person name="Kuo A."/>
            <person name="Riley R."/>
            <person name="Clum A."/>
            <person name="Nolan M."/>
            <person name="Lipzen A."/>
            <person name="Salamov A."/>
            <person name="Henrissat B."/>
            <person name="Wiebenga A."/>
            <person name="De vries R.P."/>
            <person name="Grigoriev I.V."/>
            <person name="Mortensen U.H."/>
            <person name="Andersen M.R."/>
            <person name="Baker S.E."/>
        </authorList>
    </citation>
    <scope>NUCLEOTIDE SEQUENCE</scope>
    <source>
        <strain evidence="3">CBS 122712</strain>
    </source>
</reference>
<dbReference type="InterPro" id="IPR024624">
    <property type="entry name" value="Pyridox_Oxase_Alr4036_FMN-bd"/>
</dbReference>
<dbReference type="SUPFAM" id="SSF50475">
    <property type="entry name" value="FMN-binding split barrel"/>
    <property type="match status" value="1"/>
</dbReference>
<dbReference type="GO" id="GO:0010181">
    <property type="term" value="F:FMN binding"/>
    <property type="evidence" value="ECO:0007669"/>
    <property type="project" value="InterPro"/>
</dbReference>
<evidence type="ECO:0000256" key="1">
    <source>
        <dbReference type="SAM" id="MobiDB-lite"/>
    </source>
</evidence>
<feature type="region of interest" description="Disordered" evidence="1">
    <location>
        <begin position="210"/>
        <end position="234"/>
    </location>
</feature>
<dbReference type="PANTHER" id="PTHR28243">
    <property type="entry name" value="AGL049CP"/>
    <property type="match status" value="1"/>
</dbReference>